<dbReference type="InterPro" id="IPR051887">
    <property type="entry name" value="GH18_Domain-Containing"/>
</dbReference>
<comment type="similarity">
    <text evidence="2 11">Belongs to the glycosyl hydrolase 18 family.</text>
</comment>
<evidence type="ECO:0000313" key="14">
    <source>
        <dbReference type="RefSeq" id="XP_035689824.1"/>
    </source>
</evidence>
<dbReference type="Pfam" id="PF00704">
    <property type="entry name" value="Glyco_hydro_18"/>
    <property type="match status" value="1"/>
</dbReference>
<dbReference type="PROSITE" id="PS01095">
    <property type="entry name" value="GH18_1"/>
    <property type="match status" value="1"/>
</dbReference>
<protein>
    <recommendedName>
        <fullName evidence="9">Di-N-acetylchitobiase</fullName>
    </recommendedName>
</protein>
<sequence length="386" mass="43467">MRNIDSACFLASDAELVVHRGVGVCVGGGLLAWSAPPTPPCPCAQPELCQPVKTPPRKEIFVFAVKNDTWKHYDWDRVTTVVMFGFYSAELMCYAHSKGARVVLKGDIKAEDVPHLYEPRFRDDWVTNKVSLMIKQHMDGINIDIEQPIPATDPARDGLTKLVNETTWVFHAINKAAQVTFDVAWSPDCIDGRCYDIVNIAKSCDFLFVMSYDERSQITGPCVASANSALETTLGGYEEYLKMGIPPDQLVMGVPWYGYDYPCLDLSKDDVCSIKKVPFRGAPCSDAAGRQVDFKDIMRLMGNSSRKWSDIFKSPYFNFQEGGITHQMWFDDPVSLQYKYGWALKQGLRGVGMWHGDTLDYVTSDPEVKDQTQAMWDCLPQYHKTS</sequence>
<keyword evidence="5" id="KW-0325">Glycoprotein</keyword>
<dbReference type="InterPro" id="IPR017853">
    <property type="entry name" value="GH"/>
</dbReference>
<comment type="subcellular location">
    <subcellularLocation>
        <location evidence="1">Lysosome</location>
    </subcellularLocation>
</comment>
<dbReference type="RefSeq" id="XP_035689824.1">
    <property type="nucleotide sequence ID" value="XM_035833931.1"/>
</dbReference>
<keyword evidence="4 10" id="KW-0378">Hydrolase</keyword>
<dbReference type="AlphaFoldDB" id="A0A9J7N4V8"/>
<evidence type="ECO:0000259" key="12">
    <source>
        <dbReference type="PROSITE" id="PS51910"/>
    </source>
</evidence>
<evidence type="ECO:0000256" key="8">
    <source>
        <dbReference type="ARBA" id="ARBA00055477"/>
    </source>
</evidence>
<keyword evidence="3" id="KW-0732">Signal</keyword>
<proteinExistence type="inferred from homology"/>
<dbReference type="GO" id="GO:0009313">
    <property type="term" value="P:oligosaccharide catabolic process"/>
    <property type="evidence" value="ECO:0000318"/>
    <property type="project" value="GO_Central"/>
</dbReference>
<dbReference type="FunFam" id="3.10.50.10:FF:000006">
    <property type="entry name" value="Chitobiase, di-N-acetyl"/>
    <property type="match status" value="1"/>
</dbReference>
<dbReference type="KEGG" id="bfo:118425112"/>
<accession>A0A9J7N4V8</accession>
<evidence type="ECO:0000256" key="4">
    <source>
        <dbReference type="ARBA" id="ARBA00022801"/>
    </source>
</evidence>
<dbReference type="GO" id="GO:0005764">
    <property type="term" value="C:lysosome"/>
    <property type="evidence" value="ECO:0007669"/>
    <property type="project" value="UniProtKB-SubCell"/>
</dbReference>
<dbReference type="GO" id="GO:0008061">
    <property type="term" value="F:chitin binding"/>
    <property type="evidence" value="ECO:0007669"/>
    <property type="project" value="InterPro"/>
</dbReference>
<dbReference type="SUPFAM" id="SSF51445">
    <property type="entry name" value="(Trans)glycosidases"/>
    <property type="match status" value="1"/>
</dbReference>
<dbReference type="PANTHER" id="PTHR46290">
    <property type="entry name" value="DI-N-ACETYLCHITOBIASE"/>
    <property type="match status" value="1"/>
</dbReference>
<dbReference type="InterPro" id="IPR001579">
    <property type="entry name" value="Glyco_hydro_18_chit_AS"/>
</dbReference>
<evidence type="ECO:0000313" key="13">
    <source>
        <dbReference type="Proteomes" id="UP000001554"/>
    </source>
</evidence>
<dbReference type="InterPro" id="IPR029070">
    <property type="entry name" value="Chitinase_insertion_sf"/>
</dbReference>
<keyword evidence="7 10" id="KW-0326">Glycosidase</keyword>
<evidence type="ECO:0000256" key="9">
    <source>
        <dbReference type="ARBA" id="ARBA00074174"/>
    </source>
</evidence>
<reference evidence="13" key="1">
    <citation type="journal article" date="2020" name="Nat. Ecol. Evol.">
        <title>Deeply conserved synteny resolves early events in vertebrate evolution.</title>
        <authorList>
            <person name="Simakov O."/>
            <person name="Marletaz F."/>
            <person name="Yue J.X."/>
            <person name="O'Connell B."/>
            <person name="Jenkins J."/>
            <person name="Brandt A."/>
            <person name="Calef R."/>
            <person name="Tung C.H."/>
            <person name="Huang T.K."/>
            <person name="Schmutz J."/>
            <person name="Satoh N."/>
            <person name="Yu J.K."/>
            <person name="Putnam N.H."/>
            <person name="Green R.E."/>
            <person name="Rokhsar D.S."/>
        </authorList>
    </citation>
    <scope>NUCLEOTIDE SEQUENCE [LARGE SCALE GENOMIC DNA]</scope>
    <source>
        <strain evidence="13">S238N-H82</strain>
    </source>
</reference>
<evidence type="ECO:0000256" key="11">
    <source>
        <dbReference type="RuleBase" id="RU004453"/>
    </source>
</evidence>
<dbReference type="GO" id="GO:0004568">
    <property type="term" value="F:chitinase activity"/>
    <property type="evidence" value="ECO:0007669"/>
    <property type="project" value="UniProtKB-ARBA"/>
</dbReference>
<dbReference type="InterPro" id="IPR011583">
    <property type="entry name" value="Chitinase_II/V-like_cat"/>
</dbReference>
<dbReference type="PROSITE" id="PS51910">
    <property type="entry name" value="GH18_2"/>
    <property type="match status" value="1"/>
</dbReference>
<dbReference type="Gene3D" id="3.20.20.80">
    <property type="entry name" value="Glycosidases"/>
    <property type="match status" value="1"/>
</dbReference>
<dbReference type="SMART" id="SM00636">
    <property type="entry name" value="Glyco_18"/>
    <property type="match status" value="1"/>
</dbReference>
<feature type="domain" description="GH18" evidence="12">
    <location>
        <begin position="1"/>
        <end position="386"/>
    </location>
</feature>
<dbReference type="PANTHER" id="PTHR46290:SF1">
    <property type="entry name" value="DI-N-ACETYLCHITOBIASE"/>
    <property type="match status" value="1"/>
</dbReference>
<evidence type="ECO:0000256" key="10">
    <source>
        <dbReference type="RuleBase" id="RU000489"/>
    </source>
</evidence>
<dbReference type="InterPro" id="IPR001223">
    <property type="entry name" value="Glyco_hydro18_cat"/>
</dbReference>
<evidence type="ECO:0000256" key="3">
    <source>
        <dbReference type="ARBA" id="ARBA00022729"/>
    </source>
</evidence>
<name>A0A9J7N4V8_BRAFL</name>
<evidence type="ECO:0000256" key="2">
    <source>
        <dbReference type="ARBA" id="ARBA00009336"/>
    </source>
</evidence>
<evidence type="ECO:0000256" key="7">
    <source>
        <dbReference type="ARBA" id="ARBA00023295"/>
    </source>
</evidence>
<keyword evidence="6" id="KW-0458">Lysosome</keyword>
<evidence type="ECO:0000256" key="1">
    <source>
        <dbReference type="ARBA" id="ARBA00004371"/>
    </source>
</evidence>
<dbReference type="Gene3D" id="3.10.50.10">
    <property type="match status" value="1"/>
</dbReference>
<dbReference type="OrthoDB" id="73875at2759"/>
<dbReference type="GO" id="GO:0006032">
    <property type="term" value="P:chitin catabolic process"/>
    <property type="evidence" value="ECO:0007669"/>
    <property type="project" value="UniProtKB-ARBA"/>
</dbReference>
<dbReference type="Proteomes" id="UP000001554">
    <property type="component" value="Chromosome 10"/>
</dbReference>
<keyword evidence="13" id="KW-1185">Reference proteome</keyword>
<reference evidence="14" key="2">
    <citation type="submission" date="2025-08" db="UniProtKB">
        <authorList>
            <consortium name="RefSeq"/>
        </authorList>
    </citation>
    <scope>IDENTIFICATION</scope>
    <source>
        <strain evidence="14">S238N-H82</strain>
        <tissue evidence="14">Testes</tissue>
    </source>
</reference>
<dbReference type="FunFam" id="3.20.20.80:FF:000250">
    <property type="entry name" value="Probable di-N-acetylchitobiase 1"/>
    <property type="match status" value="1"/>
</dbReference>
<evidence type="ECO:0000256" key="5">
    <source>
        <dbReference type="ARBA" id="ARBA00023180"/>
    </source>
</evidence>
<comment type="function">
    <text evidence="8">Involved in the degradation of asparagine-linked glycoproteins. Hydrolyze of N-acetyl-beta-D-glucosamine (1-4)N-acetylglucosamine chitobiose core from the reducing end of the bond, it requires prior cleavage by glycosylasparaginase.</text>
</comment>
<organism evidence="13 14">
    <name type="scientific">Branchiostoma floridae</name>
    <name type="common">Florida lancelet</name>
    <name type="synonym">Amphioxus</name>
    <dbReference type="NCBI Taxonomy" id="7739"/>
    <lineage>
        <taxon>Eukaryota</taxon>
        <taxon>Metazoa</taxon>
        <taxon>Chordata</taxon>
        <taxon>Cephalochordata</taxon>
        <taxon>Leptocardii</taxon>
        <taxon>Amphioxiformes</taxon>
        <taxon>Branchiostomatidae</taxon>
        <taxon>Branchiostoma</taxon>
    </lineage>
</organism>
<dbReference type="OMA" id="KWIMKQV"/>
<gene>
    <name evidence="14" type="primary">LOC118425112</name>
</gene>
<evidence type="ECO:0000256" key="6">
    <source>
        <dbReference type="ARBA" id="ARBA00023228"/>
    </source>
</evidence>
<dbReference type="GeneID" id="118425112"/>